<organism evidence="1 2">
    <name type="scientific">Liparis tanakae</name>
    <name type="common">Tanaka's snailfish</name>
    <dbReference type="NCBI Taxonomy" id="230148"/>
    <lineage>
        <taxon>Eukaryota</taxon>
        <taxon>Metazoa</taxon>
        <taxon>Chordata</taxon>
        <taxon>Craniata</taxon>
        <taxon>Vertebrata</taxon>
        <taxon>Euteleostomi</taxon>
        <taxon>Actinopterygii</taxon>
        <taxon>Neopterygii</taxon>
        <taxon>Teleostei</taxon>
        <taxon>Neoteleostei</taxon>
        <taxon>Acanthomorphata</taxon>
        <taxon>Eupercaria</taxon>
        <taxon>Perciformes</taxon>
        <taxon>Cottioidei</taxon>
        <taxon>Cottales</taxon>
        <taxon>Liparidae</taxon>
        <taxon>Liparis</taxon>
    </lineage>
</organism>
<dbReference type="EMBL" id="SRLO01020280">
    <property type="protein sequence ID" value="TNN22974.1"/>
    <property type="molecule type" value="Genomic_DNA"/>
</dbReference>
<protein>
    <submittedName>
        <fullName evidence="1">Uncharacterized protein</fullName>
    </submittedName>
</protein>
<keyword evidence="2" id="KW-1185">Reference proteome</keyword>
<proteinExistence type="predicted"/>
<accession>A0A4Z2E2T5</accession>
<dbReference type="AlphaFoldDB" id="A0A4Z2E2T5"/>
<comment type="caution">
    <text evidence="1">The sequence shown here is derived from an EMBL/GenBank/DDBJ whole genome shotgun (WGS) entry which is preliminary data.</text>
</comment>
<sequence length="86" mass="9329">MAPGAAAAWRRGPQFEDAAAETLGEARRRSLPPRRHGVTEVLLRTSRCRAALEHQRGAASKPIGLLTLTLSNHIVTAVTWSDTRST</sequence>
<evidence type="ECO:0000313" key="1">
    <source>
        <dbReference type="EMBL" id="TNN22974.1"/>
    </source>
</evidence>
<evidence type="ECO:0000313" key="2">
    <source>
        <dbReference type="Proteomes" id="UP000314294"/>
    </source>
</evidence>
<dbReference type="Proteomes" id="UP000314294">
    <property type="component" value="Unassembled WGS sequence"/>
</dbReference>
<gene>
    <name evidence="1" type="ORF">EYF80_066910</name>
</gene>
<reference evidence="1 2" key="1">
    <citation type="submission" date="2019-03" db="EMBL/GenBank/DDBJ databases">
        <title>First draft genome of Liparis tanakae, snailfish: a comprehensive survey of snailfish specific genes.</title>
        <authorList>
            <person name="Kim W."/>
            <person name="Song I."/>
            <person name="Jeong J.-H."/>
            <person name="Kim D."/>
            <person name="Kim S."/>
            <person name="Ryu S."/>
            <person name="Song J.Y."/>
            <person name="Lee S.K."/>
        </authorList>
    </citation>
    <scope>NUCLEOTIDE SEQUENCE [LARGE SCALE GENOMIC DNA]</scope>
    <source>
        <tissue evidence="1">Muscle</tissue>
    </source>
</reference>
<name>A0A4Z2E2T5_9TELE</name>